<reference evidence="1 2" key="1">
    <citation type="journal article" date="2018" name="Nat. Ecol. Evol.">
        <title>Pezizomycetes genomes reveal the molecular basis of ectomycorrhizal truffle lifestyle.</title>
        <authorList>
            <person name="Murat C."/>
            <person name="Payen T."/>
            <person name="Noel B."/>
            <person name="Kuo A."/>
            <person name="Morin E."/>
            <person name="Chen J."/>
            <person name="Kohler A."/>
            <person name="Krizsan K."/>
            <person name="Balestrini R."/>
            <person name="Da Silva C."/>
            <person name="Montanini B."/>
            <person name="Hainaut M."/>
            <person name="Levati E."/>
            <person name="Barry K.W."/>
            <person name="Belfiori B."/>
            <person name="Cichocki N."/>
            <person name="Clum A."/>
            <person name="Dockter R.B."/>
            <person name="Fauchery L."/>
            <person name="Guy J."/>
            <person name="Iotti M."/>
            <person name="Le Tacon F."/>
            <person name="Lindquist E.A."/>
            <person name="Lipzen A."/>
            <person name="Malagnac F."/>
            <person name="Mello A."/>
            <person name="Molinier V."/>
            <person name="Miyauchi S."/>
            <person name="Poulain J."/>
            <person name="Riccioni C."/>
            <person name="Rubini A."/>
            <person name="Sitrit Y."/>
            <person name="Splivallo R."/>
            <person name="Traeger S."/>
            <person name="Wang M."/>
            <person name="Zifcakova L."/>
            <person name="Wipf D."/>
            <person name="Zambonelli A."/>
            <person name="Paolocci F."/>
            <person name="Nowrousian M."/>
            <person name="Ottonello S."/>
            <person name="Baldrian P."/>
            <person name="Spatafora J.W."/>
            <person name="Henrissat B."/>
            <person name="Nagy L.G."/>
            <person name="Aury J.M."/>
            <person name="Wincker P."/>
            <person name="Grigoriev I.V."/>
            <person name="Bonfante P."/>
            <person name="Martin F.M."/>
        </authorList>
    </citation>
    <scope>NUCLEOTIDE SEQUENCE [LARGE SCALE GENOMIC DNA]</scope>
    <source>
        <strain evidence="1 2">RN42</strain>
    </source>
</reference>
<protein>
    <submittedName>
        <fullName evidence="1">Uncharacterized protein</fullName>
    </submittedName>
</protein>
<dbReference type="Proteomes" id="UP000275078">
    <property type="component" value="Unassembled WGS sequence"/>
</dbReference>
<name>A0A3N4IAV6_ASCIM</name>
<accession>A0A3N4IAV6</accession>
<sequence length="185" mass="20065">MRLALRKPSYHVKPSPIISRAISVTTAPPERSPTYLHHLTTSPRANWQHLLASATFLNFGPHVVHRTQVGQWSTCAVVNHVSFLNPLLPVTAGASPLLIVDLLAIFGVIYLTGSLATSDILGDWISSGLSRFGDATISESLRLSRLGDATISESLRLPCPSDNPSRSGNSGGHCKLCEFFCGWEY</sequence>
<evidence type="ECO:0000313" key="1">
    <source>
        <dbReference type="EMBL" id="RPA81331.1"/>
    </source>
</evidence>
<proteinExistence type="predicted"/>
<dbReference type="AlphaFoldDB" id="A0A3N4IAV6"/>
<keyword evidence="2" id="KW-1185">Reference proteome</keyword>
<organism evidence="1 2">
    <name type="scientific">Ascobolus immersus RN42</name>
    <dbReference type="NCBI Taxonomy" id="1160509"/>
    <lineage>
        <taxon>Eukaryota</taxon>
        <taxon>Fungi</taxon>
        <taxon>Dikarya</taxon>
        <taxon>Ascomycota</taxon>
        <taxon>Pezizomycotina</taxon>
        <taxon>Pezizomycetes</taxon>
        <taxon>Pezizales</taxon>
        <taxon>Ascobolaceae</taxon>
        <taxon>Ascobolus</taxon>
    </lineage>
</organism>
<evidence type="ECO:0000313" key="2">
    <source>
        <dbReference type="Proteomes" id="UP000275078"/>
    </source>
</evidence>
<gene>
    <name evidence="1" type="ORF">BJ508DRAFT_113482</name>
</gene>
<dbReference type="EMBL" id="ML119680">
    <property type="protein sequence ID" value="RPA81331.1"/>
    <property type="molecule type" value="Genomic_DNA"/>
</dbReference>